<dbReference type="PANTHER" id="PTHR44329:SF298">
    <property type="entry name" value="MIXED LINEAGE KINASE DOMAIN-LIKE PROTEIN"/>
    <property type="match status" value="1"/>
</dbReference>
<evidence type="ECO:0000256" key="5">
    <source>
        <dbReference type="SAM" id="MobiDB-lite"/>
    </source>
</evidence>
<feature type="domain" description="Protein kinase" evidence="7">
    <location>
        <begin position="547"/>
        <end position="834"/>
    </location>
</feature>
<evidence type="ECO:0000256" key="2">
    <source>
        <dbReference type="ARBA" id="ARBA00022741"/>
    </source>
</evidence>
<gene>
    <name evidence="8" type="ORF">PAPYR_1758</name>
</gene>
<feature type="compositionally biased region" description="Low complexity" evidence="5">
    <location>
        <begin position="964"/>
        <end position="986"/>
    </location>
</feature>
<evidence type="ECO:0000256" key="3">
    <source>
        <dbReference type="ARBA" id="ARBA00022840"/>
    </source>
</evidence>
<keyword evidence="2 4" id="KW-0547">Nucleotide-binding</keyword>
<evidence type="ECO:0000313" key="9">
    <source>
        <dbReference type="Proteomes" id="UP001141327"/>
    </source>
</evidence>
<feature type="compositionally biased region" description="Basic residues" evidence="5">
    <location>
        <begin position="500"/>
        <end position="509"/>
    </location>
</feature>
<feature type="binding site" evidence="4">
    <location>
        <position position="574"/>
    </location>
    <ligand>
        <name>ATP</name>
        <dbReference type="ChEBI" id="CHEBI:30616"/>
    </ligand>
</feature>
<keyword evidence="6" id="KW-0472">Membrane</keyword>
<dbReference type="PANTHER" id="PTHR44329">
    <property type="entry name" value="SERINE/THREONINE-PROTEIN KINASE TNNI3K-RELATED"/>
    <property type="match status" value="1"/>
</dbReference>
<proteinExistence type="predicted"/>
<evidence type="ECO:0000256" key="4">
    <source>
        <dbReference type="PROSITE-ProRule" id="PRU10141"/>
    </source>
</evidence>
<protein>
    <recommendedName>
        <fullName evidence="7">Protein kinase domain-containing protein</fullName>
    </recommendedName>
</protein>
<dbReference type="SUPFAM" id="SSF56112">
    <property type="entry name" value="Protein kinase-like (PK-like)"/>
    <property type="match status" value="1"/>
</dbReference>
<keyword evidence="9" id="KW-1185">Reference proteome</keyword>
<feature type="compositionally biased region" description="Low complexity" evidence="5">
    <location>
        <begin position="873"/>
        <end position="884"/>
    </location>
</feature>
<keyword evidence="1" id="KW-0418">Kinase</keyword>
<dbReference type="InterPro" id="IPR001245">
    <property type="entry name" value="Ser-Thr/Tyr_kinase_cat_dom"/>
</dbReference>
<feature type="region of interest" description="Disordered" evidence="5">
    <location>
        <begin position="482"/>
        <end position="520"/>
    </location>
</feature>
<evidence type="ECO:0000256" key="1">
    <source>
        <dbReference type="ARBA" id="ARBA00022527"/>
    </source>
</evidence>
<feature type="region of interest" description="Disordered" evidence="5">
    <location>
        <begin position="861"/>
        <end position="993"/>
    </location>
</feature>
<feature type="compositionally biased region" description="Pro residues" evidence="5">
    <location>
        <begin position="862"/>
        <end position="872"/>
    </location>
</feature>
<dbReference type="EMBL" id="JAPMOS010000006">
    <property type="protein sequence ID" value="KAJ4461645.1"/>
    <property type="molecule type" value="Genomic_DNA"/>
</dbReference>
<dbReference type="InterPro" id="IPR008271">
    <property type="entry name" value="Ser/Thr_kinase_AS"/>
</dbReference>
<evidence type="ECO:0000256" key="6">
    <source>
        <dbReference type="SAM" id="Phobius"/>
    </source>
</evidence>
<keyword evidence="1" id="KW-0723">Serine/threonine-protein kinase</keyword>
<dbReference type="InterPro" id="IPR017441">
    <property type="entry name" value="Protein_kinase_ATP_BS"/>
</dbReference>
<dbReference type="SMART" id="SM00220">
    <property type="entry name" value="S_TKc"/>
    <property type="match status" value="1"/>
</dbReference>
<dbReference type="PROSITE" id="PS00107">
    <property type="entry name" value="PROTEIN_KINASE_ATP"/>
    <property type="match status" value="1"/>
</dbReference>
<keyword evidence="3 4" id="KW-0067">ATP-binding</keyword>
<feature type="transmembrane region" description="Helical" evidence="6">
    <location>
        <begin position="432"/>
        <end position="457"/>
    </location>
</feature>
<dbReference type="InterPro" id="IPR011009">
    <property type="entry name" value="Kinase-like_dom_sf"/>
</dbReference>
<dbReference type="InterPro" id="IPR051681">
    <property type="entry name" value="Ser/Thr_Kinases-Pseudokinases"/>
</dbReference>
<dbReference type="PROSITE" id="PS00108">
    <property type="entry name" value="PROTEIN_KINASE_ST"/>
    <property type="match status" value="1"/>
</dbReference>
<dbReference type="InterPro" id="IPR000719">
    <property type="entry name" value="Prot_kinase_dom"/>
</dbReference>
<name>A0ABQ8UVR4_9EUKA</name>
<dbReference type="Pfam" id="PF07714">
    <property type="entry name" value="PK_Tyr_Ser-Thr"/>
    <property type="match status" value="2"/>
</dbReference>
<organism evidence="8 9">
    <name type="scientific">Paratrimastix pyriformis</name>
    <dbReference type="NCBI Taxonomy" id="342808"/>
    <lineage>
        <taxon>Eukaryota</taxon>
        <taxon>Metamonada</taxon>
        <taxon>Preaxostyla</taxon>
        <taxon>Paratrimastigidae</taxon>
        <taxon>Paratrimastix</taxon>
    </lineage>
</organism>
<dbReference type="Proteomes" id="UP001141327">
    <property type="component" value="Unassembled WGS sequence"/>
</dbReference>
<evidence type="ECO:0000259" key="7">
    <source>
        <dbReference type="PROSITE" id="PS50011"/>
    </source>
</evidence>
<dbReference type="CDD" id="cd13999">
    <property type="entry name" value="STKc_MAP3K-like"/>
    <property type="match status" value="1"/>
</dbReference>
<keyword evidence="1" id="KW-0808">Transferase</keyword>
<accession>A0ABQ8UVR4</accession>
<comment type="caution">
    <text evidence="8">The sequence shown here is derived from an EMBL/GenBank/DDBJ whole genome shotgun (WGS) entry which is preliminary data.</text>
</comment>
<reference evidence="8" key="1">
    <citation type="journal article" date="2022" name="bioRxiv">
        <title>Genomics of Preaxostyla Flagellates Illuminates Evolutionary Transitions and the Path Towards Mitochondrial Loss.</title>
        <authorList>
            <person name="Novak L.V.F."/>
            <person name="Treitli S.C."/>
            <person name="Pyrih J."/>
            <person name="Halakuc P."/>
            <person name="Pipaliya S.V."/>
            <person name="Vacek V."/>
            <person name="Brzon O."/>
            <person name="Soukal P."/>
            <person name="Eme L."/>
            <person name="Dacks J.B."/>
            <person name="Karnkowska A."/>
            <person name="Elias M."/>
            <person name="Hampl V."/>
        </authorList>
    </citation>
    <scope>NUCLEOTIDE SEQUENCE</scope>
    <source>
        <strain evidence="8">RCP-MX</strain>
    </source>
</reference>
<keyword evidence="6" id="KW-0812">Transmembrane</keyword>
<dbReference type="Gene3D" id="1.10.510.10">
    <property type="entry name" value="Transferase(Phosphotransferase) domain 1"/>
    <property type="match status" value="1"/>
</dbReference>
<dbReference type="PROSITE" id="PS50011">
    <property type="entry name" value="PROTEIN_KINASE_DOM"/>
    <property type="match status" value="1"/>
</dbReference>
<sequence length="993" mass="106318">MAEPLVVTATFHPLVVTATFHPLVVTATFHPWSGGWRVCLVVASVPLVSSPRRPCLDLVLTRFPCPHPPPPPRAGYGSKLFMSTFNGNFLMVTSCAANAPYQTVPFCDQAGALFDSFYLGYARAPTVFGDTRRHVWALSDSGQVQFATGSTWGQLGVEPTEYNPLTRPWYEASEGWFGTQMDYFSGGFGFAYLRNFPYGKLVGQRLVVEPCSPDEACREASFARQVVGHIAANSSFLAAVCNATTTSGPEPLHLMARLMAPDHRGTAGLVMACHRASQLTYLIANCATSQYNVSSYCRAYARSAVAGLKTWLGVIYTTQGTVATYHLGAPDGLPTLVDLPDANLTVPHLRDTPWYALRQQWTPHGIYRAKAGMAGVKLQYFVQTVQAPDGEAITIAADRPLAEGCPAEAPPVEPMFPAIPEPTPSSQAPLNLALILGPAVGGGCLLVAGLVTGLLLYRRQAIRRRRAKSDIDAGLLSHMMENELSHGSGTGTTASGSSRSRTRGTRTRTRGAFLSGDGTPLSEESMIVELSSTLPPDSSWLIDPAKLKVVSLIGKGSFGEVFRAEYNRSSVAVKRFALRTEVCESISREVEVLSKLHHPNVVTLYGVCLHAPYIDMVMELCRLGSFFDLLHSDAELSLKERLTMSLDAARGMCYLHSMNVIHRDLKSHNLLVTQNREVKVTDFGTARMMESAGTAPATNFGTMVRLPAWSPRIACCLGIAPEMLSWSWLTADPQKNTLVGTPLWSAPEILAGEKQYTEKIDCYSFGIVLFEATTRQAPYEGIPTIRVMSQVLRGLRPELPAHTPPALAQLIRDCWAHNPIERPRSAPGAPHLVPPIQAPPRRLGCSPAAWWSLTPPGWSFASPPPGPTPSSPAPSAVATPSVGSGHATSASLHLTPPSPLSEPLIDGGGSEDLAGPAPPARSGYLMGRAAPAPPPVQSTADQRPSLLPPPRPSPGLRISALRRAAAAAAAAGQGSSNSSPLLGGTSSPPPQPR</sequence>
<keyword evidence="6" id="KW-1133">Transmembrane helix</keyword>
<evidence type="ECO:0000313" key="8">
    <source>
        <dbReference type="EMBL" id="KAJ4461645.1"/>
    </source>
</evidence>